<sequence length="193" mass="21344">MITATATRTSKTRTPAKTADEKKAQAEALHQSITDQVEGLRDSGRWTAFLDFAQVFHAYSLQNVLLVLSQMPEASRVAGFRKWQALNRQVRKGERAIRIFGYSTKKVTEEDANGDEVEKKIARFPILSVFDVSQTDLIDPDQGDPGTITTLLTGADDFGIVDALSSYLTGEGWTVERRPIRVCNVFGVSSIFG</sequence>
<evidence type="ECO:0000313" key="4">
    <source>
        <dbReference type="Proteomes" id="UP000256541"/>
    </source>
</evidence>
<gene>
    <name evidence="3" type="ORF">B7R22_17645</name>
</gene>
<dbReference type="InterPro" id="IPR013610">
    <property type="entry name" value="ArdC_N"/>
</dbReference>
<proteinExistence type="predicted"/>
<protein>
    <recommendedName>
        <fullName evidence="2">N-terminal domain-containing protein</fullName>
    </recommendedName>
</protein>
<dbReference type="RefSeq" id="WP_116413029.1">
    <property type="nucleotide sequence ID" value="NZ_NBXB01000047.1"/>
</dbReference>
<feature type="compositionally biased region" description="Low complexity" evidence="1">
    <location>
        <begin position="1"/>
        <end position="17"/>
    </location>
</feature>
<feature type="domain" description="N-terminal" evidence="2">
    <location>
        <begin position="46"/>
        <end position="130"/>
    </location>
</feature>
<dbReference type="Pfam" id="PF08401">
    <property type="entry name" value="ArdcN"/>
    <property type="match status" value="1"/>
</dbReference>
<reference evidence="3 4" key="1">
    <citation type="submission" date="2017-04" db="EMBL/GenBank/DDBJ databases">
        <title>Comparative genome analysis of Subtercola boreus.</title>
        <authorList>
            <person name="Cho Y.-J."/>
            <person name="Cho A."/>
            <person name="Kim O.-S."/>
            <person name="Lee J.-I."/>
        </authorList>
    </citation>
    <scope>NUCLEOTIDE SEQUENCE [LARGE SCALE GENOMIC DNA]</scope>
    <source>
        <strain evidence="3 4">P27479</strain>
    </source>
</reference>
<dbReference type="OrthoDB" id="7605626at2"/>
<dbReference type="EMBL" id="NBXB01000047">
    <property type="protein sequence ID" value="RFA11815.1"/>
    <property type="molecule type" value="Genomic_DNA"/>
</dbReference>
<dbReference type="Proteomes" id="UP000256541">
    <property type="component" value="Unassembled WGS sequence"/>
</dbReference>
<evidence type="ECO:0000313" key="3">
    <source>
        <dbReference type="EMBL" id="RFA11815.1"/>
    </source>
</evidence>
<name>A0A3E0VQ97_9MICO</name>
<accession>A0A3E0VQ97</accession>
<evidence type="ECO:0000259" key="2">
    <source>
        <dbReference type="Pfam" id="PF08401"/>
    </source>
</evidence>
<comment type="caution">
    <text evidence="3">The sequence shown here is derived from an EMBL/GenBank/DDBJ whole genome shotgun (WGS) entry which is preliminary data.</text>
</comment>
<organism evidence="3 4">
    <name type="scientific">Subtercola boreus</name>
    <dbReference type="NCBI Taxonomy" id="120213"/>
    <lineage>
        <taxon>Bacteria</taxon>
        <taxon>Bacillati</taxon>
        <taxon>Actinomycetota</taxon>
        <taxon>Actinomycetes</taxon>
        <taxon>Micrococcales</taxon>
        <taxon>Microbacteriaceae</taxon>
        <taxon>Subtercola</taxon>
    </lineage>
</organism>
<dbReference type="AlphaFoldDB" id="A0A3E0VQ97"/>
<dbReference type="GO" id="GO:0003697">
    <property type="term" value="F:single-stranded DNA binding"/>
    <property type="evidence" value="ECO:0007669"/>
    <property type="project" value="InterPro"/>
</dbReference>
<feature type="region of interest" description="Disordered" evidence="1">
    <location>
        <begin position="1"/>
        <end position="21"/>
    </location>
</feature>
<evidence type="ECO:0000256" key="1">
    <source>
        <dbReference type="SAM" id="MobiDB-lite"/>
    </source>
</evidence>